<evidence type="ECO:0008006" key="2">
    <source>
        <dbReference type="Google" id="ProtNLM"/>
    </source>
</evidence>
<gene>
    <name evidence="1" type="ORF">ABSL23_05510</name>
</gene>
<dbReference type="PROSITE" id="PS51257">
    <property type="entry name" value="PROKAR_LIPOPROTEIN"/>
    <property type="match status" value="1"/>
</dbReference>
<organism evidence="1">
    <name type="scientific">Halobacterium sp. NMX12-1</name>
    <dbReference type="NCBI Taxonomy" id="3166650"/>
    <lineage>
        <taxon>Archaea</taxon>
        <taxon>Methanobacteriati</taxon>
        <taxon>Methanobacteriota</taxon>
        <taxon>Stenosarchaea group</taxon>
        <taxon>Halobacteria</taxon>
        <taxon>Halobacteriales</taxon>
        <taxon>Halobacteriaceae</taxon>
        <taxon>Halobacterium</taxon>
    </lineage>
</organism>
<reference evidence="1" key="1">
    <citation type="submission" date="2024-06" db="EMBL/GenBank/DDBJ databases">
        <title>Genome Sequence of an extremely halophilic archaeon isolated from Permian era halite, Salado Formation, Carlsbad, New Mexico: Halobacterium sp. strain NMX12-1.</title>
        <authorList>
            <person name="Sotoa L."/>
            <person name="DasSarma P."/>
            <person name="Anton B.P."/>
            <person name="Vincze T."/>
            <person name="Verma I."/>
            <person name="Eralp B."/>
            <person name="Powers D.W."/>
            <person name="Dozier B.L."/>
            <person name="Roberts R.J."/>
            <person name="DasSarma S."/>
        </authorList>
    </citation>
    <scope>NUCLEOTIDE SEQUENCE</scope>
    <source>
        <strain evidence="1">NMX12-1</strain>
    </source>
</reference>
<accession>A0AAU8CGB2</accession>
<dbReference type="RefSeq" id="WP_353634977.1">
    <property type="nucleotide sequence ID" value="NZ_CP159204.1"/>
</dbReference>
<dbReference type="GeneID" id="91108585"/>
<dbReference type="EMBL" id="CP159204">
    <property type="protein sequence ID" value="XCF17469.1"/>
    <property type="molecule type" value="Genomic_DNA"/>
</dbReference>
<name>A0AAU8CGB2_9EURY</name>
<dbReference type="AlphaFoldDB" id="A0AAU8CGB2"/>
<dbReference type="KEGG" id="hanx:ABSL23_05510"/>
<protein>
    <recommendedName>
        <fullName evidence="2">Twin-arginine translocation signal domain-containing protein</fullName>
    </recommendedName>
</protein>
<proteinExistence type="predicted"/>
<evidence type="ECO:0000313" key="1">
    <source>
        <dbReference type="EMBL" id="XCF17469.1"/>
    </source>
</evidence>
<sequence length="130" mass="13882">MRRRDALRAGGVAVLAATAGCFDVPFERPRVLDVQNGTDRAWTVDVVAGANGETLVDRTVTVEADEVDRFDVEFPGPGLFYATEYTLAADVEEGGAARDSRSVTGRDGFDALVVSIRDGGVVELDFEDAV</sequence>